<dbReference type="InterPro" id="IPR036388">
    <property type="entry name" value="WH-like_DNA-bd_sf"/>
</dbReference>
<dbReference type="Proteomes" id="UP001236585">
    <property type="component" value="Chromosome"/>
</dbReference>
<dbReference type="SMART" id="SM00421">
    <property type="entry name" value="HTH_LUXR"/>
    <property type="match status" value="1"/>
</dbReference>
<dbReference type="SUPFAM" id="SSF46894">
    <property type="entry name" value="C-terminal effector domain of the bipartite response regulators"/>
    <property type="match status" value="1"/>
</dbReference>
<keyword evidence="1" id="KW-0547">Nucleotide-binding</keyword>
<evidence type="ECO:0000256" key="1">
    <source>
        <dbReference type="ARBA" id="ARBA00022741"/>
    </source>
</evidence>
<dbReference type="RefSeq" id="WP_285184929.1">
    <property type="nucleotide sequence ID" value="NZ_CP126981.1"/>
</dbReference>
<sequence length="917" mass="98000">MRQADVHAVHEFLDRTLSGPAGMVIEGEAGIGKTTYLLRVAEAATAQGFRVLSTAGALTEARYAYAAVADLLETVDPAVIANLPAVQRTALERVLLLTGDGPPTNERTVAAAFLSVLQHRGSGAPILVTIDDAQWLDVSSQVVFGYAARRLTGRIGVAVSVRIGEPRRNETPGWLRFARPDSVARIRLQPLPLGGVHALISQRLGRTLPRPVITRIHEISGGNPFFALEMARAVADEPSRGVVGLPDSLAALVRQRIGRPDDELSAVLLAASCAVFPTVERLSRAIELSVDRVVEVVESVGASGVVELDGNKVRFCHPLFARGVYSGASPPQRRAMHRRFADTVEEPELRARHLALSATTGDPAMLEALDKAAEVTMAQGAPAAAAELLDLAIKLGGDTSLRRIRAAEHHFRSGALDQAGVRLQSTIDRLTPGSSLRCVGLMLVAAITGHDDSMLNAVAALTQAVAEVDDPVLALQGRLLLAPATGLIGEMQESVEHAQAAVVEAERLGLDGLVSQALTMWVTVTFIHGLGFDRSALQRALELEDPNGWAGATFQATAVAAVAAGWAGELVDAREQMRKVQRRYLQEGTEIDILWADHHATMMDIWLGRYGDATAGAEDAVQRAEQLGGKHMLTTSWTCQAAAAAYTGREDETRQAARSAIDAAQSMGTFHLLAPAMTALGFLEVSLSNYAAALAVLEPVLASFDPAHDTEIMVGAYLPDAIEALTALGRHDEAEPLVEALESAGVQHDRPWLLAVGARGRGHVLAARGDLESAESAAQNALSHHQRLPMPFELARTQLLLGQIQRRRRRRQAAETTLQECLEMFERLGAPLWAQRARGELERLNIPVADGHGLTAAERRVAELAASGMSNKQIAAELFIAPKTVEMNLSNVYRKLGIRSRGGLAGALNPGNSQGKP</sequence>
<dbReference type="Gene3D" id="1.10.10.10">
    <property type="entry name" value="Winged helix-like DNA-binding domain superfamily/Winged helix DNA-binding domain"/>
    <property type="match status" value="1"/>
</dbReference>
<dbReference type="InterPro" id="IPR000792">
    <property type="entry name" value="Tscrpt_reg_LuxR_C"/>
</dbReference>
<dbReference type="InterPro" id="IPR011990">
    <property type="entry name" value="TPR-like_helical_dom_sf"/>
</dbReference>
<name>A0ABY8VRA7_9MYCO</name>
<dbReference type="PRINTS" id="PR00038">
    <property type="entry name" value="HTHLUXR"/>
</dbReference>
<dbReference type="InterPro" id="IPR027417">
    <property type="entry name" value="P-loop_NTPase"/>
</dbReference>
<organism evidence="4 5">
    <name type="scientific">Candidatus Mycobacterium wuenschmannii</name>
    <dbReference type="NCBI Taxonomy" id="3027808"/>
    <lineage>
        <taxon>Bacteria</taxon>
        <taxon>Bacillati</taxon>
        <taxon>Actinomycetota</taxon>
        <taxon>Actinomycetes</taxon>
        <taxon>Mycobacteriales</taxon>
        <taxon>Mycobacteriaceae</taxon>
        <taxon>Mycobacterium</taxon>
    </lineage>
</organism>
<dbReference type="InterPro" id="IPR016032">
    <property type="entry name" value="Sig_transdc_resp-reg_C-effctor"/>
</dbReference>
<dbReference type="PROSITE" id="PS50043">
    <property type="entry name" value="HTH_LUXR_2"/>
    <property type="match status" value="1"/>
</dbReference>
<dbReference type="EMBL" id="CP126981">
    <property type="protein sequence ID" value="WIM85861.1"/>
    <property type="molecule type" value="Genomic_DNA"/>
</dbReference>
<keyword evidence="5" id="KW-1185">Reference proteome</keyword>
<dbReference type="PROSITE" id="PS00622">
    <property type="entry name" value="HTH_LUXR_1"/>
    <property type="match status" value="1"/>
</dbReference>
<proteinExistence type="predicted"/>
<dbReference type="Gene3D" id="1.25.40.10">
    <property type="entry name" value="Tetratricopeptide repeat domain"/>
    <property type="match status" value="2"/>
</dbReference>
<dbReference type="PANTHER" id="PTHR16305:SF35">
    <property type="entry name" value="TRANSCRIPTIONAL ACTIVATOR DOMAIN"/>
    <property type="match status" value="1"/>
</dbReference>
<reference evidence="4 5" key="1">
    <citation type="journal article" date="2023" name="Microbiol. Resour. Announc.">
        <title>Complete Genome Sequence of Mycobacterium wuenschmanii, a novel Nontuberculous Mycobacterium Isolated from a captive population of Amazon Milk Frogs.</title>
        <authorList>
            <person name="Hicks J."/>
            <person name="Zeineldin M."/>
            <person name="Ward H."/>
            <person name="Wuenschmann A."/>
            <person name="Camp P."/>
            <person name="Farrell D."/>
            <person name="Lehman K."/>
            <person name="Thacker T."/>
            <person name="Cuthbert E."/>
        </authorList>
    </citation>
    <scope>NUCLEOTIDE SEQUENCE [LARGE SCALE GENOMIC DNA]</scope>
    <source>
        <strain evidence="4 5">Wuenschmanii</strain>
    </source>
</reference>
<evidence type="ECO:0000259" key="3">
    <source>
        <dbReference type="PROSITE" id="PS50043"/>
    </source>
</evidence>
<gene>
    <name evidence="4" type="ORF">PT015_12975</name>
</gene>
<dbReference type="Pfam" id="PF00196">
    <property type="entry name" value="GerE"/>
    <property type="match status" value="1"/>
</dbReference>
<keyword evidence="2" id="KW-0067">ATP-binding</keyword>
<dbReference type="SUPFAM" id="SSF52540">
    <property type="entry name" value="P-loop containing nucleoside triphosphate hydrolases"/>
    <property type="match status" value="1"/>
</dbReference>
<dbReference type="Pfam" id="PF13191">
    <property type="entry name" value="AAA_16"/>
    <property type="match status" value="1"/>
</dbReference>
<accession>A0ABY8VRA7</accession>
<dbReference type="SUPFAM" id="SSF48452">
    <property type="entry name" value="TPR-like"/>
    <property type="match status" value="2"/>
</dbReference>
<evidence type="ECO:0000313" key="4">
    <source>
        <dbReference type="EMBL" id="WIM85861.1"/>
    </source>
</evidence>
<dbReference type="Pfam" id="PF13424">
    <property type="entry name" value="TPR_12"/>
    <property type="match status" value="1"/>
</dbReference>
<feature type="domain" description="HTH luxR-type" evidence="3">
    <location>
        <begin position="847"/>
        <end position="912"/>
    </location>
</feature>
<dbReference type="PANTHER" id="PTHR16305">
    <property type="entry name" value="TESTICULAR SOLUBLE ADENYLYL CYCLASE"/>
    <property type="match status" value="1"/>
</dbReference>
<dbReference type="CDD" id="cd06170">
    <property type="entry name" value="LuxR_C_like"/>
    <property type="match status" value="1"/>
</dbReference>
<evidence type="ECO:0000313" key="5">
    <source>
        <dbReference type="Proteomes" id="UP001236585"/>
    </source>
</evidence>
<dbReference type="InterPro" id="IPR041664">
    <property type="entry name" value="AAA_16"/>
</dbReference>
<protein>
    <submittedName>
        <fullName evidence="4">LuxR C-terminal-related transcriptional regulator</fullName>
    </submittedName>
</protein>
<evidence type="ECO:0000256" key="2">
    <source>
        <dbReference type="ARBA" id="ARBA00022840"/>
    </source>
</evidence>